<reference evidence="3 4" key="1">
    <citation type="journal article" date="2014" name="BMC Genomics">
        <title>Comparative genomics of the major fungal agents of human and animal Sporotrichosis: Sporothrix schenckii and Sporothrix brasiliensis.</title>
        <authorList>
            <person name="Teixeira M.M."/>
            <person name="de Almeida L.G."/>
            <person name="Kubitschek-Barreira P."/>
            <person name="Alves F.L."/>
            <person name="Kioshima E.S."/>
            <person name="Abadio A.K."/>
            <person name="Fernandes L."/>
            <person name="Derengowski L.S."/>
            <person name="Ferreira K.S."/>
            <person name="Souza R.C."/>
            <person name="Ruiz J.C."/>
            <person name="de Andrade N.C."/>
            <person name="Paes H.C."/>
            <person name="Nicola A.M."/>
            <person name="Albuquerque P."/>
            <person name="Gerber A.L."/>
            <person name="Martins V.P."/>
            <person name="Peconick L.D."/>
            <person name="Neto A.V."/>
            <person name="Chaucanez C.B."/>
            <person name="Silva P.A."/>
            <person name="Cunha O.L."/>
            <person name="de Oliveira F.F."/>
            <person name="dos Santos T.C."/>
            <person name="Barros A.L."/>
            <person name="Soares M.A."/>
            <person name="de Oliveira L.M."/>
            <person name="Marini M.M."/>
            <person name="Villalobos-Duno H."/>
            <person name="Cunha M.M."/>
            <person name="de Hoog S."/>
            <person name="da Silveira J.F."/>
            <person name="Henrissat B."/>
            <person name="Nino-Vega G.A."/>
            <person name="Cisalpino P.S."/>
            <person name="Mora-Montes H.M."/>
            <person name="Almeida S.R."/>
            <person name="Stajich J.E."/>
            <person name="Lopes-Bezerra L.M."/>
            <person name="Vasconcelos A.T."/>
            <person name="Felipe M.S."/>
        </authorList>
    </citation>
    <scope>NUCLEOTIDE SEQUENCE [LARGE SCALE GENOMIC DNA]</scope>
    <source>
        <strain evidence="3 4">1099-18</strain>
    </source>
</reference>
<sequence length="557" mass="62350">MRSTTPDGERVAFLNGGIASPPPFSLDDDPDPDTINSIESTDAHEAHHGLLSKADIRPYRPASRWRVCCGGRLRLSRRGPKRRLLGLVLKYLFGTIFALLVLTPLLAPSYLHPPAHYTRLVAQCEAQFSGPEEGLDRIHGCANPHREKVFISVSLYDKEGHLAAGAWGQALVELVRLFGPRNTYVSIYGNGSGRHGAWALEHLRRLLPCRHTVVYDEHVPLDRFANITMPDGNVRTKRLAYLSEMRNRALRPLDTLGGVDGIVFDKVLFLNDVAFRPIDAAQLLFSTNQDAEGHAQYLSACALDYKNPFLFYDLYAQRDAEGFSNGLPLFPIFSRAGMGLSRADMLAQTDAVRVQSCWGGMVAMQAAYLQHRNDSLPRPDFHKPGSHVIDPIHPTGIVAPVRFRYEPEIFFDACECCLLHADVSQAARVATEPAFQSLSKGVFVNPYVRVAYDWTTLDRLRIVQRWERLFALPQAIISYFASLPTHNPYRLVKEGDAFIEEVWSNTANAWTLESRTGRNGMFCGVREMQLLDTAPRQGDKNWANVHIPTGQALDFPS</sequence>
<dbReference type="KEGG" id="ssck:SPSK_09026"/>
<dbReference type="PANTHER" id="PTHR34144">
    <property type="entry name" value="CHROMOSOME 8, WHOLE GENOME SHOTGUN SEQUENCE"/>
    <property type="match status" value="1"/>
</dbReference>
<dbReference type="InterPro" id="IPR021047">
    <property type="entry name" value="Mannosyltransferase_CMT1"/>
</dbReference>
<comment type="caution">
    <text evidence="3">The sequence shown here is derived from an EMBL/GenBank/DDBJ whole genome shotgun (WGS) entry which is preliminary data.</text>
</comment>
<dbReference type="Proteomes" id="UP000033710">
    <property type="component" value="Unassembled WGS sequence"/>
</dbReference>
<keyword evidence="2" id="KW-0812">Transmembrane</keyword>
<evidence type="ECO:0000313" key="4">
    <source>
        <dbReference type="Proteomes" id="UP000033710"/>
    </source>
</evidence>
<dbReference type="EMBL" id="AXCR01000007">
    <property type="protein sequence ID" value="KJR85300.1"/>
    <property type="molecule type" value="Genomic_DNA"/>
</dbReference>
<dbReference type="Pfam" id="PF11735">
    <property type="entry name" value="CAP59_mtransfer"/>
    <property type="match status" value="1"/>
</dbReference>
<evidence type="ECO:0000313" key="3">
    <source>
        <dbReference type="EMBL" id="KJR85300.1"/>
    </source>
</evidence>
<dbReference type="AlphaFoldDB" id="A0A0F2M901"/>
<gene>
    <name evidence="3" type="ORF">SPSK_09026</name>
</gene>
<evidence type="ECO:0000256" key="1">
    <source>
        <dbReference type="SAM" id="MobiDB-lite"/>
    </source>
</evidence>
<organism evidence="3 4">
    <name type="scientific">Sporothrix schenckii 1099-18</name>
    <dbReference type="NCBI Taxonomy" id="1397361"/>
    <lineage>
        <taxon>Eukaryota</taxon>
        <taxon>Fungi</taxon>
        <taxon>Dikarya</taxon>
        <taxon>Ascomycota</taxon>
        <taxon>Pezizomycotina</taxon>
        <taxon>Sordariomycetes</taxon>
        <taxon>Sordariomycetidae</taxon>
        <taxon>Ophiostomatales</taxon>
        <taxon>Ophiostomataceae</taxon>
        <taxon>Sporothrix</taxon>
    </lineage>
</organism>
<feature type="region of interest" description="Disordered" evidence="1">
    <location>
        <begin position="1"/>
        <end position="42"/>
    </location>
</feature>
<dbReference type="RefSeq" id="XP_016587976.1">
    <property type="nucleotide sequence ID" value="XM_016735607.1"/>
</dbReference>
<reference evidence="3 4" key="2">
    <citation type="journal article" date="2015" name="Eukaryot. Cell">
        <title>Asexual propagation of a virulent clone complex in a human and feline outbreak of sporotrichosis.</title>
        <authorList>
            <person name="Teixeira Mde M."/>
            <person name="Rodrigues A.M."/>
            <person name="Tsui C.K."/>
            <person name="de Almeida L.G."/>
            <person name="Van Diepeningen A.D."/>
            <person name="van den Ende B.G."/>
            <person name="Fernandes G.F."/>
            <person name="Kano R."/>
            <person name="Hamelin R.C."/>
            <person name="Lopes-Bezerra L.M."/>
            <person name="Vasconcelos A.T."/>
            <person name="de Hoog S."/>
            <person name="de Camargo Z.P."/>
            <person name="Felipe M.S."/>
        </authorList>
    </citation>
    <scope>NUCLEOTIDE SEQUENCE [LARGE SCALE GENOMIC DNA]</scope>
    <source>
        <strain evidence="3 4">1099-18</strain>
    </source>
</reference>
<feature type="transmembrane region" description="Helical" evidence="2">
    <location>
        <begin position="84"/>
        <end position="107"/>
    </location>
</feature>
<evidence type="ECO:0000256" key="2">
    <source>
        <dbReference type="SAM" id="Phobius"/>
    </source>
</evidence>
<keyword evidence="2" id="KW-0472">Membrane</keyword>
<dbReference type="PANTHER" id="PTHR34144:SF8">
    <property type="entry name" value="GLYCOSYLTRANSFERASE FAMILY 69 PROTEIN"/>
    <property type="match status" value="1"/>
</dbReference>
<dbReference type="GeneID" id="27670884"/>
<accession>A0A0F2M901</accession>
<dbReference type="VEuPathDB" id="FungiDB:SPSK_09026"/>
<proteinExistence type="predicted"/>
<keyword evidence="2" id="KW-1133">Transmembrane helix</keyword>
<dbReference type="OrthoDB" id="262547at2759"/>
<name>A0A0F2M901_SPOSC</name>
<protein>
    <submittedName>
        <fullName evidence="3">Uncharacterized protein</fullName>
    </submittedName>
</protein>